<dbReference type="InterPro" id="IPR029025">
    <property type="entry name" value="T3SS_substrate_exporter_C"/>
</dbReference>
<gene>
    <name evidence="2" type="ORF">SAMN05216180_0540</name>
</gene>
<evidence type="ECO:0000256" key="1">
    <source>
        <dbReference type="SAM" id="MobiDB-lite"/>
    </source>
</evidence>
<name>A0A1H7ZCS6_9FIRM</name>
<dbReference type="GO" id="GO:0009306">
    <property type="term" value="P:protein secretion"/>
    <property type="evidence" value="ECO:0007669"/>
    <property type="project" value="InterPro"/>
</dbReference>
<evidence type="ECO:0000313" key="3">
    <source>
        <dbReference type="Proteomes" id="UP000199158"/>
    </source>
</evidence>
<organism evidence="2 3">
    <name type="scientific">Hydrogenoanaerobacterium saccharovorans</name>
    <dbReference type="NCBI Taxonomy" id="474960"/>
    <lineage>
        <taxon>Bacteria</taxon>
        <taxon>Bacillati</taxon>
        <taxon>Bacillota</taxon>
        <taxon>Clostridia</taxon>
        <taxon>Eubacteriales</taxon>
        <taxon>Oscillospiraceae</taxon>
        <taxon>Hydrogenoanaerobacterium</taxon>
    </lineage>
</organism>
<dbReference type="EMBL" id="FOCG01000001">
    <property type="protein sequence ID" value="SEM55309.1"/>
    <property type="molecule type" value="Genomic_DNA"/>
</dbReference>
<dbReference type="SUPFAM" id="SSF160544">
    <property type="entry name" value="EscU C-terminal domain-like"/>
    <property type="match status" value="1"/>
</dbReference>
<reference evidence="2 3" key="1">
    <citation type="submission" date="2016-10" db="EMBL/GenBank/DDBJ databases">
        <authorList>
            <person name="de Groot N.N."/>
        </authorList>
    </citation>
    <scope>NUCLEOTIDE SEQUENCE [LARGE SCALE GENOMIC DNA]</scope>
    <source>
        <strain evidence="2 3">CGMCC 1.5070</strain>
    </source>
</reference>
<evidence type="ECO:0000313" key="2">
    <source>
        <dbReference type="EMBL" id="SEM55309.1"/>
    </source>
</evidence>
<feature type="region of interest" description="Disordered" evidence="1">
    <location>
        <begin position="115"/>
        <end position="135"/>
    </location>
</feature>
<proteinExistence type="predicted"/>
<dbReference type="Pfam" id="PF01312">
    <property type="entry name" value="Bac_export_2"/>
    <property type="match status" value="1"/>
</dbReference>
<keyword evidence="3" id="KW-1185">Reference proteome</keyword>
<dbReference type="OrthoDB" id="9810419at2"/>
<dbReference type="STRING" id="474960.SAMN05216180_0540"/>
<dbReference type="PANTHER" id="PTHR30531">
    <property type="entry name" value="FLAGELLAR BIOSYNTHETIC PROTEIN FLHB"/>
    <property type="match status" value="1"/>
</dbReference>
<feature type="compositionally biased region" description="Acidic residues" evidence="1">
    <location>
        <begin position="118"/>
        <end position="127"/>
    </location>
</feature>
<dbReference type="InterPro" id="IPR006135">
    <property type="entry name" value="T3SS_substrate_exporter"/>
</dbReference>
<dbReference type="Gene3D" id="3.40.1690.10">
    <property type="entry name" value="secretion proteins EscU"/>
    <property type="match status" value="1"/>
</dbReference>
<dbReference type="GO" id="GO:0005886">
    <property type="term" value="C:plasma membrane"/>
    <property type="evidence" value="ECO:0007669"/>
    <property type="project" value="TreeGrafter"/>
</dbReference>
<dbReference type="PANTHER" id="PTHR30531:SF12">
    <property type="entry name" value="FLAGELLAR BIOSYNTHETIC PROTEIN FLHB"/>
    <property type="match status" value="1"/>
</dbReference>
<accession>A0A1H7ZCS6</accession>
<dbReference type="RefSeq" id="WP_092751374.1">
    <property type="nucleotide sequence ID" value="NZ_FOCG01000001.1"/>
</dbReference>
<protein>
    <submittedName>
        <fullName evidence="2">FlhB C-terminus-related protein</fullName>
    </submittedName>
</protein>
<dbReference type="AlphaFoldDB" id="A0A1H7ZCS6"/>
<sequence length="135" mass="14886">MSKSRKNKAVALKYNAEEDVAPVVIASGYGTIAEKIIDIAEQKGIPVFKDDSAASLMCMLEVGSNIPVELYEVVAAIYRQLLEISADIKNKHKPIETKTGRISNKLNLVSQRNHPDMIEEEVPEDEQQVGSFVEG</sequence>
<dbReference type="Proteomes" id="UP000199158">
    <property type="component" value="Unassembled WGS sequence"/>
</dbReference>